<protein>
    <submittedName>
        <fullName evidence="2">Uncharacterized protein</fullName>
    </submittedName>
</protein>
<proteinExistence type="predicted"/>
<name>A0AAN5CSV9_9BILA</name>
<evidence type="ECO:0000256" key="1">
    <source>
        <dbReference type="SAM" id="MobiDB-lite"/>
    </source>
</evidence>
<evidence type="ECO:0000313" key="2">
    <source>
        <dbReference type="EMBL" id="GMR49795.1"/>
    </source>
</evidence>
<accession>A0AAN5CSV9</accession>
<feature type="non-terminal residue" evidence="2">
    <location>
        <position position="115"/>
    </location>
</feature>
<comment type="caution">
    <text evidence="2">The sequence shown here is derived from an EMBL/GenBank/DDBJ whole genome shotgun (WGS) entry which is preliminary data.</text>
</comment>
<dbReference type="Proteomes" id="UP001328107">
    <property type="component" value="Unassembled WGS sequence"/>
</dbReference>
<gene>
    <name evidence="2" type="ORF">PMAYCL1PPCAC_19990</name>
</gene>
<feature type="non-terminal residue" evidence="2">
    <location>
        <position position="1"/>
    </location>
</feature>
<dbReference type="AlphaFoldDB" id="A0AAN5CSV9"/>
<evidence type="ECO:0000313" key="3">
    <source>
        <dbReference type="Proteomes" id="UP001328107"/>
    </source>
</evidence>
<feature type="region of interest" description="Disordered" evidence="1">
    <location>
        <begin position="93"/>
        <end position="115"/>
    </location>
</feature>
<organism evidence="2 3">
    <name type="scientific">Pristionchus mayeri</name>
    <dbReference type="NCBI Taxonomy" id="1317129"/>
    <lineage>
        <taxon>Eukaryota</taxon>
        <taxon>Metazoa</taxon>
        <taxon>Ecdysozoa</taxon>
        <taxon>Nematoda</taxon>
        <taxon>Chromadorea</taxon>
        <taxon>Rhabditida</taxon>
        <taxon>Rhabditina</taxon>
        <taxon>Diplogasteromorpha</taxon>
        <taxon>Diplogasteroidea</taxon>
        <taxon>Neodiplogasteridae</taxon>
        <taxon>Pristionchus</taxon>
    </lineage>
</organism>
<keyword evidence="3" id="KW-1185">Reference proteome</keyword>
<sequence length="115" mass="13250">YGRTLKDITRNDASRDGLSELDIHLLEAHEQLKLMAETGKIWRNVTLILENFEETNISKDISRVMEAVKTQELTEEQKDRIHLVLLKRLESIQRPASPSCPPPPYSSVQGERKRV</sequence>
<reference evidence="3" key="1">
    <citation type="submission" date="2022-10" db="EMBL/GenBank/DDBJ databases">
        <title>Genome assembly of Pristionchus species.</title>
        <authorList>
            <person name="Yoshida K."/>
            <person name="Sommer R.J."/>
        </authorList>
    </citation>
    <scope>NUCLEOTIDE SEQUENCE [LARGE SCALE GENOMIC DNA]</scope>
    <source>
        <strain evidence="3">RS5460</strain>
    </source>
</reference>
<dbReference type="EMBL" id="BTRK01000004">
    <property type="protein sequence ID" value="GMR49795.1"/>
    <property type="molecule type" value="Genomic_DNA"/>
</dbReference>